<keyword evidence="8" id="KW-1185">Reference proteome</keyword>
<feature type="domain" description="Aldehyde dehydrogenase" evidence="6">
    <location>
        <begin position="37"/>
        <end position="494"/>
    </location>
</feature>
<organism evidence="7 8">
    <name type="scientific">Actinoplanes octamycinicus</name>
    <dbReference type="NCBI Taxonomy" id="135948"/>
    <lineage>
        <taxon>Bacteria</taxon>
        <taxon>Bacillati</taxon>
        <taxon>Actinomycetota</taxon>
        <taxon>Actinomycetes</taxon>
        <taxon>Micromonosporales</taxon>
        <taxon>Micromonosporaceae</taxon>
        <taxon>Actinoplanes</taxon>
    </lineage>
</organism>
<dbReference type="PANTHER" id="PTHR42986">
    <property type="entry name" value="BENZALDEHYDE DEHYDROGENASE YFMT"/>
    <property type="match status" value="1"/>
</dbReference>
<evidence type="ECO:0000256" key="3">
    <source>
        <dbReference type="ARBA" id="ARBA00023027"/>
    </source>
</evidence>
<accession>A0A7W7H6I8</accession>
<evidence type="ECO:0000313" key="7">
    <source>
        <dbReference type="EMBL" id="MBB4744764.1"/>
    </source>
</evidence>
<keyword evidence="3" id="KW-0520">NAD</keyword>
<dbReference type="InterPro" id="IPR029510">
    <property type="entry name" value="Ald_DH_CS_GLU"/>
</dbReference>
<gene>
    <name evidence="7" type="ORF">BJY16_008223</name>
</gene>
<dbReference type="PANTHER" id="PTHR42986:SF1">
    <property type="entry name" value="BENZALDEHYDE DEHYDROGENASE YFMT"/>
    <property type="match status" value="1"/>
</dbReference>
<comment type="caution">
    <text evidence="7">The sequence shown here is derived from an EMBL/GenBank/DDBJ whole genome shotgun (WGS) entry which is preliminary data.</text>
</comment>
<dbReference type="InterPro" id="IPR016161">
    <property type="entry name" value="Ald_DH/histidinol_DH"/>
</dbReference>
<dbReference type="GO" id="GO:0018479">
    <property type="term" value="F:benzaldehyde dehydrogenase (NAD+) activity"/>
    <property type="evidence" value="ECO:0007669"/>
    <property type="project" value="UniProtKB-EC"/>
</dbReference>
<feature type="active site" evidence="4">
    <location>
        <position position="271"/>
    </location>
</feature>
<evidence type="ECO:0000259" key="6">
    <source>
        <dbReference type="Pfam" id="PF00171"/>
    </source>
</evidence>
<dbReference type="InterPro" id="IPR016162">
    <property type="entry name" value="Ald_DH_N"/>
</dbReference>
<comment type="similarity">
    <text evidence="1 5">Belongs to the aldehyde dehydrogenase family.</text>
</comment>
<dbReference type="Proteomes" id="UP000546162">
    <property type="component" value="Unassembled WGS sequence"/>
</dbReference>
<dbReference type="SUPFAM" id="SSF53720">
    <property type="entry name" value="ALDH-like"/>
    <property type="match status" value="1"/>
</dbReference>
<keyword evidence="2 5" id="KW-0560">Oxidoreductase</keyword>
<dbReference type="PROSITE" id="PS00687">
    <property type="entry name" value="ALDEHYDE_DEHYDR_GLU"/>
    <property type="match status" value="1"/>
</dbReference>
<name>A0A7W7H6I8_9ACTN</name>
<dbReference type="EC" id="1.2.1.28" evidence="7"/>
<dbReference type="InterPro" id="IPR015590">
    <property type="entry name" value="Aldehyde_DH_dom"/>
</dbReference>
<proteinExistence type="inferred from homology"/>
<evidence type="ECO:0000256" key="4">
    <source>
        <dbReference type="PROSITE-ProRule" id="PRU10007"/>
    </source>
</evidence>
<dbReference type="Gene3D" id="3.40.605.10">
    <property type="entry name" value="Aldehyde Dehydrogenase, Chain A, domain 1"/>
    <property type="match status" value="1"/>
</dbReference>
<evidence type="ECO:0000313" key="8">
    <source>
        <dbReference type="Proteomes" id="UP000546162"/>
    </source>
</evidence>
<protein>
    <submittedName>
        <fullName evidence="7">Benzaldehyde dehydrogenase (NAD)</fullName>
        <ecNumber evidence="7">1.2.1.28</ecNumber>
    </submittedName>
</protein>
<reference evidence="7 8" key="1">
    <citation type="submission" date="2020-08" db="EMBL/GenBank/DDBJ databases">
        <title>Sequencing the genomes of 1000 actinobacteria strains.</title>
        <authorList>
            <person name="Klenk H.-P."/>
        </authorList>
    </citation>
    <scope>NUCLEOTIDE SEQUENCE [LARGE SCALE GENOMIC DNA]</scope>
    <source>
        <strain evidence="7 8">DSM 45809</strain>
    </source>
</reference>
<evidence type="ECO:0000256" key="5">
    <source>
        <dbReference type="RuleBase" id="RU003345"/>
    </source>
</evidence>
<dbReference type="Pfam" id="PF00171">
    <property type="entry name" value="Aldedh"/>
    <property type="match status" value="1"/>
</dbReference>
<dbReference type="InterPro" id="IPR016163">
    <property type="entry name" value="Ald_DH_C"/>
</dbReference>
<dbReference type="AlphaFoldDB" id="A0A7W7H6I8"/>
<dbReference type="Gene3D" id="3.40.309.10">
    <property type="entry name" value="Aldehyde Dehydrogenase, Chain A, domain 2"/>
    <property type="match status" value="1"/>
</dbReference>
<dbReference type="EMBL" id="JACHNB010000001">
    <property type="protein sequence ID" value="MBB4744764.1"/>
    <property type="molecule type" value="Genomic_DNA"/>
</dbReference>
<sequence length="505" mass="53190">MDYRRLHPSSAHPQQEAIVVFLDEKIWTGNIFLGGGWRPGRAEAFDVIEPATGDVLGRSGRASAEDVAEAAGLAAEAQRSWATTPHPRRAAVLRRAAALWAEHAEEISWWNVREVGAIPPMAGFALHVAEQECYEAAALPSLPYGELLPSEEPRLSMSRRVPAGVVAVIAPFNVPIILAIRSVAPALALGNAVILKPDPRTAVTGGVTLARVFEEAGLPEGLFQVLPGGPDVGEALVTHPLVRVISFTGSTRAGRRVGALAGEHLKRAHLELGGNSAMIVLGDADVDQAVAAASFGSYFHQGQICMTTGRHLVHERLYDDFVERLAAKAAALPVGDPARQQVVLGPIIDAGQRDKIHSLVTGSAAAGARVAAGGTYQDLFYSATVLADVADSTPAFTEEIFGPVAPVLRFTDPADAVRLATASEYGLSLGIITRDVMKGLALADRIPTGIVHINDQTVSDEANSPFGGVAASGTGSRFGGAGANIEAFTETRWVTVRDQPPSYPF</sequence>
<evidence type="ECO:0000256" key="1">
    <source>
        <dbReference type="ARBA" id="ARBA00009986"/>
    </source>
</evidence>
<evidence type="ECO:0000256" key="2">
    <source>
        <dbReference type="ARBA" id="ARBA00023002"/>
    </source>
</evidence>
<dbReference type="RefSeq" id="WP_239176620.1">
    <property type="nucleotide sequence ID" value="NZ_BAABFG010000005.1"/>
</dbReference>